<dbReference type="Gene3D" id="1.10.10.60">
    <property type="entry name" value="Homeodomain-like"/>
    <property type="match status" value="1"/>
</dbReference>
<dbReference type="PRINTS" id="PR00455">
    <property type="entry name" value="HTHTETR"/>
</dbReference>
<feature type="domain" description="HTH tetR-type" evidence="3">
    <location>
        <begin position="5"/>
        <end position="65"/>
    </location>
</feature>
<dbReference type="OrthoDB" id="9789566at2"/>
<dbReference type="InterPro" id="IPR036271">
    <property type="entry name" value="Tet_transcr_reg_TetR-rel_C_sf"/>
</dbReference>
<dbReference type="GO" id="GO:0003677">
    <property type="term" value="F:DNA binding"/>
    <property type="evidence" value="ECO:0007669"/>
    <property type="project" value="UniProtKB-UniRule"/>
</dbReference>
<dbReference type="PANTHER" id="PTHR30328">
    <property type="entry name" value="TRANSCRIPTIONAL REPRESSOR"/>
    <property type="match status" value="1"/>
</dbReference>
<name>A0A072NPP4_SCHAZ</name>
<dbReference type="PANTHER" id="PTHR30328:SF54">
    <property type="entry name" value="HTH-TYPE TRANSCRIPTIONAL REPRESSOR SCO4008"/>
    <property type="match status" value="1"/>
</dbReference>
<evidence type="ECO:0000313" key="4">
    <source>
        <dbReference type="EMBL" id="KEF39609.1"/>
    </source>
</evidence>
<dbReference type="InterPro" id="IPR050109">
    <property type="entry name" value="HTH-type_TetR-like_transc_reg"/>
</dbReference>
<protein>
    <submittedName>
        <fullName evidence="4">Transcriptional regulator, TetR family</fullName>
    </submittedName>
</protein>
<dbReference type="Pfam" id="PF00440">
    <property type="entry name" value="TetR_N"/>
    <property type="match status" value="1"/>
</dbReference>
<dbReference type="NCBIfam" id="NF037937">
    <property type="entry name" value="septum_RefZ"/>
    <property type="match status" value="1"/>
</dbReference>
<dbReference type="PROSITE" id="PS50977">
    <property type="entry name" value="HTH_TETR_2"/>
    <property type="match status" value="1"/>
</dbReference>
<evidence type="ECO:0000256" key="1">
    <source>
        <dbReference type="ARBA" id="ARBA00023125"/>
    </source>
</evidence>
<comment type="caution">
    <text evidence="4">The sequence shown here is derived from an EMBL/GenBank/DDBJ whole genome shotgun (WGS) entry which is preliminary data.</text>
</comment>
<dbReference type="SUPFAM" id="SSF48498">
    <property type="entry name" value="Tetracyclin repressor-like, C-terminal domain"/>
    <property type="match status" value="1"/>
</dbReference>
<dbReference type="GO" id="GO:0006355">
    <property type="term" value="P:regulation of DNA-templated transcription"/>
    <property type="evidence" value="ECO:0007669"/>
    <property type="project" value="UniProtKB-ARBA"/>
</dbReference>
<organism evidence="4 5">
    <name type="scientific">Schinkia azotoformans MEV2011</name>
    <dbReference type="NCBI Taxonomy" id="1348973"/>
    <lineage>
        <taxon>Bacteria</taxon>
        <taxon>Bacillati</taxon>
        <taxon>Bacillota</taxon>
        <taxon>Bacilli</taxon>
        <taxon>Bacillales</taxon>
        <taxon>Bacillaceae</taxon>
        <taxon>Calidifontibacillus/Schinkia group</taxon>
        <taxon>Schinkia</taxon>
    </lineage>
</organism>
<feature type="DNA-binding region" description="H-T-H motif" evidence="2">
    <location>
        <begin position="28"/>
        <end position="47"/>
    </location>
</feature>
<evidence type="ECO:0000259" key="3">
    <source>
        <dbReference type="PROSITE" id="PS50977"/>
    </source>
</evidence>
<accession>A0A072NPP4</accession>
<gene>
    <name evidence="4" type="ORF">M670_01386</name>
</gene>
<dbReference type="InterPro" id="IPR023772">
    <property type="entry name" value="DNA-bd_HTH_TetR-type_CS"/>
</dbReference>
<dbReference type="PATRIC" id="fig|1348973.3.peg.1354"/>
<sequence length="232" mass="26756">MKEMSSTKKKVFDAAISIFNSKGYNGSSVKEIAQKANVNIALISYYFSGKKGLLEQLLTNYFEQYIIVLEKSFEKKDSMSCKEVLCEIVKNLLRFESENHQLARLVHREITLDTMLVREIMSTYLTKEKYYLQTILERGIQKKEFRKLPVMNTIMQLKGMLTMPYLNLQYMVEVLHVNPVEPYFVTKYYKEISHWIEEGLSVQAERPTLSVINYSGLNSVNTLNASTLAGGS</sequence>
<dbReference type="SUPFAM" id="SSF46689">
    <property type="entry name" value="Homeodomain-like"/>
    <property type="match status" value="1"/>
</dbReference>
<proteinExistence type="predicted"/>
<dbReference type="Proteomes" id="UP000027936">
    <property type="component" value="Unassembled WGS sequence"/>
</dbReference>
<reference evidence="4 5" key="1">
    <citation type="submission" date="2014-04" db="EMBL/GenBank/DDBJ databases">
        <title>Draft genome sequence of Bacillus azotoformans MEV2011, a (co-) denitrifying strain unable to grow in the presence of oxygen.</title>
        <authorList>
            <person name="Nielsen M."/>
            <person name="Schreiber L."/>
            <person name="Finster K."/>
            <person name="Schramm A."/>
        </authorList>
    </citation>
    <scope>NUCLEOTIDE SEQUENCE [LARGE SCALE GENOMIC DNA]</scope>
    <source>
        <strain evidence="4 5">MEV2011</strain>
    </source>
</reference>
<dbReference type="EMBL" id="JJRY01000003">
    <property type="protein sequence ID" value="KEF39609.1"/>
    <property type="molecule type" value="Genomic_DNA"/>
</dbReference>
<evidence type="ECO:0000313" key="5">
    <source>
        <dbReference type="Proteomes" id="UP000027936"/>
    </source>
</evidence>
<evidence type="ECO:0000256" key="2">
    <source>
        <dbReference type="PROSITE-ProRule" id="PRU00335"/>
    </source>
</evidence>
<dbReference type="PROSITE" id="PS01081">
    <property type="entry name" value="HTH_TETR_1"/>
    <property type="match status" value="1"/>
</dbReference>
<dbReference type="InterPro" id="IPR009057">
    <property type="entry name" value="Homeodomain-like_sf"/>
</dbReference>
<dbReference type="InterPro" id="IPR001647">
    <property type="entry name" value="HTH_TetR"/>
</dbReference>
<keyword evidence="1 2" id="KW-0238">DNA-binding</keyword>
<dbReference type="Gene3D" id="1.10.357.10">
    <property type="entry name" value="Tetracycline Repressor, domain 2"/>
    <property type="match status" value="1"/>
</dbReference>
<dbReference type="AlphaFoldDB" id="A0A072NPP4"/>